<dbReference type="InterPro" id="IPR012657">
    <property type="entry name" value="23S_rRNA-intervening_sequence"/>
</dbReference>
<protein>
    <recommendedName>
        <fullName evidence="3">Four helix bundle protein</fullName>
    </recommendedName>
</protein>
<name>A0A1G2LSK2_9BACT</name>
<dbReference type="NCBIfam" id="TIGR02436">
    <property type="entry name" value="four helix bundle protein"/>
    <property type="match status" value="1"/>
</dbReference>
<dbReference type="AlphaFoldDB" id="A0A1G2LSK2"/>
<sequence length="118" mass="13791">MEYSGYRKLNVYLKSHALVLLVYKVTKTFPKDELFCLTSQMRRCSISVPANIVEGYGRRTANDKLQFYYIARGSLNELEYYIDLALDLGYITEKDYEELQNLRNDVGRLLNGFIKSIK</sequence>
<dbReference type="Pfam" id="PF05635">
    <property type="entry name" value="23S_rRNA_IVP"/>
    <property type="match status" value="1"/>
</dbReference>
<dbReference type="PANTHER" id="PTHR38471">
    <property type="entry name" value="FOUR HELIX BUNDLE PROTEIN"/>
    <property type="match status" value="1"/>
</dbReference>
<comment type="caution">
    <text evidence="1">The sequence shown here is derived from an EMBL/GenBank/DDBJ whole genome shotgun (WGS) entry which is preliminary data.</text>
</comment>
<dbReference type="InterPro" id="IPR036583">
    <property type="entry name" value="23S_rRNA_IVS_sf"/>
</dbReference>
<reference evidence="1 2" key="1">
    <citation type="journal article" date="2016" name="Nat. Commun.">
        <title>Thousands of microbial genomes shed light on interconnected biogeochemical processes in an aquifer system.</title>
        <authorList>
            <person name="Anantharaman K."/>
            <person name="Brown C.T."/>
            <person name="Hug L.A."/>
            <person name="Sharon I."/>
            <person name="Castelle C.J."/>
            <person name="Probst A.J."/>
            <person name="Thomas B.C."/>
            <person name="Singh A."/>
            <person name="Wilkins M.J."/>
            <person name="Karaoz U."/>
            <person name="Brodie E.L."/>
            <person name="Williams K.H."/>
            <person name="Hubbard S.S."/>
            <person name="Banfield J.F."/>
        </authorList>
    </citation>
    <scope>NUCLEOTIDE SEQUENCE [LARGE SCALE GENOMIC DNA]</scope>
</reference>
<organism evidence="1 2">
    <name type="scientific">Candidatus Sungbacteria bacterium RIFCSPLOWO2_12_FULL_41_11</name>
    <dbReference type="NCBI Taxonomy" id="1802286"/>
    <lineage>
        <taxon>Bacteria</taxon>
        <taxon>Candidatus Sungiibacteriota</taxon>
    </lineage>
</organism>
<proteinExistence type="predicted"/>
<accession>A0A1G2LSK2</accession>
<dbReference type="Gene3D" id="1.20.1440.60">
    <property type="entry name" value="23S rRNA-intervening sequence"/>
    <property type="match status" value="1"/>
</dbReference>
<evidence type="ECO:0008006" key="3">
    <source>
        <dbReference type="Google" id="ProtNLM"/>
    </source>
</evidence>
<evidence type="ECO:0000313" key="2">
    <source>
        <dbReference type="Proteomes" id="UP000177171"/>
    </source>
</evidence>
<dbReference type="PANTHER" id="PTHR38471:SF2">
    <property type="entry name" value="FOUR HELIX BUNDLE PROTEIN"/>
    <property type="match status" value="1"/>
</dbReference>
<dbReference type="EMBL" id="MHQY01000005">
    <property type="protein sequence ID" value="OHA14610.1"/>
    <property type="molecule type" value="Genomic_DNA"/>
</dbReference>
<dbReference type="Proteomes" id="UP000177171">
    <property type="component" value="Unassembled WGS sequence"/>
</dbReference>
<dbReference type="CDD" id="cd16377">
    <property type="entry name" value="23S_rRNA_IVP_like"/>
    <property type="match status" value="1"/>
</dbReference>
<evidence type="ECO:0000313" key="1">
    <source>
        <dbReference type="EMBL" id="OHA14610.1"/>
    </source>
</evidence>
<dbReference type="SUPFAM" id="SSF158446">
    <property type="entry name" value="IVS-encoded protein-like"/>
    <property type="match status" value="1"/>
</dbReference>
<gene>
    <name evidence="1" type="ORF">A3G49_05460</name>
</gene>